<sequence length="236" mass="27253">MIKKSDFQFINFEESDIEIYFSTGENNKSFNMNTEEGLNNIKKMESYFSVKKIGYCKQVHGKNVIIFNESDKIKEADGILTNKKNIAVGVFNADCVPIIIIDGKKRVVAAVHSGWKGTYDEVVIEAVNKMVDCYESEIKDLSFYIGPHIMDCCYEVDYDLIDKFLQKELYKKDNINSGKNLSLQNCILTQLKSIGVHHKKIIKVNKCTYCEKEICLHSFRKKTVEYGRMFSFVIIR</sequence>
<dbReference type="NCBIfam" id="TIGR00726">
    <property type="entry name" value="peptidoglycan editing factor PgeF"/>
    <property type="match status" value="1"/>
</dbReference>
<comment type="catalytic activity">
    <reaction evidence="1">
        <text>inosine + phosphate = alpha-D-ribose 1-phosphate + hypoxanthine</text>
        <dbReference type="Rhea" id="RHEA:27646"/>
        <dbReference type="ChEBI" id="CHEBI:17368"/>
        <dbReference type="ChEBI" id="CHEBI:17596"/>
        <dbReference type="ChEBI" id="CHEBI:43474"/>
        <dbReference type="ChEBI" id="CHEBI:57720"/>
        <dbReference type="EC" id="2.4.2.1"/>
    </reaction>
    <physiologicalReaction direction="left-to-right" evidence="1">
        <dbReference type="Rhea" id="RHEA:27647"/>
    </physiologicalReaction>
</comment>
<evidence type="ECO:0000256" key="3">
    <source>
        <dbReference type="ARBA" id="ARBA00007353"/>
    </source>
</evidence>
<evidence type="ECO:0000256" key="1">
    <source>
        <dbReference type="ARBA" id="ARBA00000553"/>
    </source>
</evidence>
<comment type="catalytic activity">
    <reaction evidence="9">
        <text>adenosine + phosphate = alpha-D-ribose 1-phosphate + adenine</text>
        <dbReference type="Rhea" id="RHEA:27642"/>
        <dbReference type="ChEBI" id="CHEBI:16335"/>
        <dbReference type="ChEBI" id="CHEBI:16708"/>
        <dbReference type="ChEBI" id="CHEBI:43474"/>
        <dbReference type="ChEBI" id="CHEBI:57720"/>
        <dbReference type="EC" id="2.4.2.1"/>
    </reaction>
    <physiologicalReaction direction="left-to-right" evidence="9">
        <dbReference type="Rhea" id="RHEA:27643"/>
    </physiologicalReaction>
</comment>
<evidence type="ECO:0000256" key="10">
    <source>
        <dbReference type="ARBA" id="ARBA00049893"/>
    </source>
</evidence>
<dbReference type="OrthoDB" id="4279at2"/>
<dbReference type="CDD" id="cd16833">
    <property type="entry name" value="YfiH"/>
    <property type="match status" value="1"/>
</dbReference>
<dbReference type="InterPro" id="IPR038371">
    <property type="entry name" value="Cu_polyphenol_OxRdtase_sf"/>
</dbReference>
<dbReference type="GO" id="GO:0017061">
    <property type="term" value="F:S-methyl-5-thioadenosine phosphorylase activity"/>
    <property type="evidence" value="ECO:0007669"/>
    <property type="project" value="UniProtKB-EC"/>
</dbReference>
<gene>
    <name evidence="12" type="ORF">SAMN02745207_00266</name>
</gene>
<dbReference type="PANTHER" id="PTHR30616:SF2">
    <property type="entry name" value="PURINE NUCLEOSIDE PHOSPHORYLASE LACC1"/>
    <property type="match status" value="1"/>
</dbReference>
<organism evidence="12 13">
    <name type="scientific">Clostridium grantii DSM 8605</name>
    <dbReference type="NCBI Taxonomy" id="1121316"/>
    <lineage>
        <taxon>Bacteria</taxon>
        <taxon>Bacillati</taxon>
        <taxon>Bacillota</taxon>
        <taxon>Clostridia</taxon>
        <taxon>Eubacteriales</taxon>
        <taxon>Clostridiaceae</taxon>
        <taxon>Clostridium</taxon>
    </lineage>
</organism>
<dbReference type="Gene3D" id="3.60.140.10">
    <property type="entry name" value="CNF1/YfiH-like putative cysteine hydrolases"/>
    <property type="match status" value="1"/>
</dbReference>
<dbReference type="InterPro" id="IPR011324">
    <property type="entry name" value="Cytotoxic_necrot_fac-like_cat"/>
</dbReference>
<evidence type="ECO:0000256" key="5">
    <source>
        <dbReference type="ARBA" id="ARBA00022723"/>
    </source>
</evidence>
<dbReference type="RefSeq" id="WP_073336184.1">
    <property type="nucleotide sequence ID" value="NZ_FQXM01000002.1"/>
</dbReference>
<evidence type="ECO:0000256" key="7">
    <source>
        <dbReference type="ARBA" id="ARBA00022833"/>
    </source>
</evidence>
<dbReference type="EMBL" id="FQXM01000002">
    <property type="protein sequence ID" value="SHH16917.1"/>
    <property type="molecule type" value="Genomic_DNA"/>
</dbReference>
<evidence type="ECO:0000256" key="4">
    <source>
        <dbReference type="ARBA" id="ARBA00022679"/>
    </source>
</evidence>
<dbReference type="GO" id="GO:0005507">
    <property type="term" value="F:copper ion binding"/>
    <property type="evidence" value="ECO:0007669"/>
    <property type="project" value="TreeGrafter"/>
</dbReference>
<dbReference type="PANTHER" id="PTHR30616">
    <property type="entry name" value="UNCHARACTERIZED PROTEIN YFIH"/>
    <property type="match status" value="1"/>
</dbReference>
<comment type="similarity">
    <text evidence="3 11">Belongs to the purine nucleoside phosphorylase YfiH/LACC1 family.</text>
</comment>
<reference evidence="12 13" key="1">
    <citation type="submission" date="2016-11" db="EMBL/GenBank/DDBJ databases">
        <authorList>
            <person name="Jaros S."/>
            <person name="Januszkiewicz K."/>
            <person name="Wedrychowicz H."/>
        </authorList>
    </citation>
    <scope>NUCLEOTIDE SEQUENCE [LARGE SCALE GENOMIC DNA]</scope>
    <source>
        <strain evidence="12 13">DSM 8605</strain>
    </source>
</reference>
<evidence type="ECO:0000256" key="11">
    <source>
        <dbReference type="RuleBase" id="RU361274"/>
    </source>
</evidence>
<evidence type="ECO:0000256" key="9">
    <source>
        <dbReference type="ARBA" id="ARBA00048968"/>
    </source>
</evidence>
<keyword evidence="6" id="KW-0378">Hydrolase</keyword>
<evidence type="ECO:0000256" key="6">
    <source>
        <dbReference type="ARBA" id="ARBA00022801"/>
    </source>
</evidence>
<name>A0A1M5QS29_9CLOT</name>
<comment type="catalytic activity">
    <reaction evidence="10">
        <text>S-methyl-5'-thioadenosine + phosphate = 5-(methylsulfanyl)-alpha-D-ribose 1-phosphate + adenine</text>
        <dbReference type="Rhea" id="RHEA:11852"/>
        <dbReference type="ChEBI" id="CHEBI:16708"/>
        <dbReference type="ChEBI" id="CHEBI:17509"/>
        <dbReference type="ChEBI" id="CHEBI:43474"/>
        <dbReference type="ChEBI" id="CHEBI:58533"/>
        <dbReference type="EC" id="2.4.2.28"/>
    </reaction>
    <physiologicalReaction direction="left-to-right" evidence="10">
        <dbReference type="Rhea" id="RHEA:11853"/>
    </physiologicalReaction>
</comment>
<dbReference type="AlphaFoldDB" id="A0A1M5QS29"/>
<accession>A0A1M5QS29</accession>
<evidence type="ECO:0000256" key="2">
    <source>
        <dbReference type="ARBA" id="ARBA00003215"/>
    </source>
</evidence>
<comment type="function">
    <text evidence="2">Purine nucleoside enzyme that catalyzes the phosphorolysis of adenosine and inosine nucleosides, yielding D-ribose 1-phosphate and the respective free bases, adenine and hypoxanthine. Also catalyzes the phosphorolysis of S-methyl-5'-thioadenosine into adenine and S-methyl-5-thio-alpha-D-ribose 1-phosphate. Also has adenosine deaminase activity.</text>
</comment>
<comment type="catalytic activity">
    <reaction evidence="8">
        <text>adenosine + H2O + H(+) = inosine + NH4(+)</text>
        <dbReference type="Rhea" id="RHEA:24408"/>
        <dbReference type="ChEBI" id="CHEBI:15377"/>
        <dbReference type="ChEBI" id="CHEBI:15378"/>
        <dbReference type="ChEBI" id="CHEBI:16335"/>
        <dbReference type="ChEBI" id="CHEBI:17596"/>
        <dbReference type="ChEBI" id="CHEBI:28938"/>
        <dbReference type="EC" id="3.5.4.4"/>
    </reaction>
    <physiologicalReaction direction="left-to-right" evidence="8">
        <dbReference type="Rhea" id="RHEA:24409"/>
    </physiologicalReaction>
</comment>
<evidence type="ECO:0000313" key="13">
    <source>
        <dbReference type="Proteomes" id="UP000184447"/>
    </source>
</evidence>
<keyword evidence="7" id="KW-0862">Zinc</keyword>
<dbReference type="InterPro" id="IPR003730">
    <property type="entry name" value="Cu_polyphenol_OxRdtase"/>
</dbReference>
<dbReference type="Pfam" id="PF02578">
    <property type="entry name" value="Cu-oxidase_4"/>
    <property type="match status" value="1"/>
</dbReference>
<protein>
    <recommendedName>
        <fullName evidence="11">Purine nucleoside phosphorylase</fullName>
    </recommendedName>
</protein>
<dbReference type="STRING" id="1121316.SAMN02745207_00266"/>
<dbReference type="Proteomes" id="UP000184447">
    <property type="component" value="Unassembled WGS sequence"/>
</dbReference>
<keyword evidence="13" id="KW-1185">Reference proteome</keyword>
<dbReference type="SUPFAM" id="SSF64438">
    <property type="entry name" value="CNF1/YfiH-like putative cysteine hydrolases"/>
    <property type="match status" value="1"/>
</dbReference>
<proteinExistence type="inferred from homology"/>
<evidence type="ECO:0000313" key="12">
    <source>
        <dbReference type="EMBL" id="SHH16917.1"/>
    </source>
</evidence>
<keyword evidence="5" id="KW-0479">Metal-binding</keyword>
<dbReference type="GO" id="GO:0016787">
    <property type="term" value="F:hydrolase activity"/>
    <property type="evidence" value="ECO:0007669"/>
    <property type="project" value="UniProtKB-KW"/>
</dbReference>
<evidence type="ECO:0000256" key="8">
    <source>
        <dbReference type="ARBA" id="ARBA00047989"/>
    </source>
</evidence>
<keyword evidence="4" id="KW-0808">Transferase</keyword>